<evidence type="ECO:0000313" key="3">
    <source>
        <dbReference type="Proteomes" id="UP000625711"/>
    </source>
</evidence>
<comment type="caution">
    <text evidence="2">The sequence shown here is derived from an EMBL/GenBank/DDBJ whole genome shotgun (WGS) entry which is preliminary data.</text>
</comment>
<dbReference type="EMBL" id="JAACXV010007868">
    <property type="protein sequence ID" value="KAF7276261.1"/>
    <property type="molecule type" value="Genomic_DNA"/>
</dbReference>
<name>A0A834IBH0_RHYFE</name>
<sequence length="111" mass="12577">MVRPYLDNLHFSARNDVYIFEAAILAVPEAAVTPSSDRRDWNRSPSTNGGRVSRPVPEADDYIVLEREPWVFIKGCRKNGIMIPKRYPVRNDAFSLIFSLAGRVVNETSIP</sequence>
<evidence type="ECO:0000313" key="2">
    <source>
        <dbReference type="EMBL" id="KAF7276261.1"/>
    </source>
</evidence>
<protein>
    <submittedName>
        <fullName evidence="2">Uncharacterized protein</fullName>
    </submittedName>
</protein>
<keyword evidence="3" id="KW-1185">Reference proteome</keyword>
<reference evidence="2" key="1">
    <citation type="submission" date="2020-08" db="EMBL/GenBank/DDBJ databases">
        <title>Genome sequencing and assembly of the red palm weevil Rhynchophorus ferrugineus.</title>
        <authorList>
            <person name="Dias G.B."/>
            <person name="Bergman C.M."/>
            <person name="Manee M."/>
        </authorList>
    </citation>
    <scope>NUCLEOTIDE SEQUENCE</scope>
    <source>
        <strain evidence="2">AA-2017</strain>
        <tissue evidence="2">Whole larva</tissue>
    </source>
</reference>
<dbReference type="AlphaFoldDB" id="A0A834IBH0"/>
<proteinExistence type="predicted"/>
<evidence type="ECO:0000256" key="1">
    <source>
        <dbReference type="SAM" id="MobiDB-lite"/>
    </source>
</evidence>
<organism evidence="2 3">
    <name type="scientific">Rhynchophorus ferrugineus</name>
    <name type="common">Red palm weevil</name>
    <name type="synonym">Curculio ferrugineus</name>
    <dbReference type="NCBI Taxonomy" id="354439"/>
    <lineage>
        <taxon>Eukaryota</taxon>
        <taxon>Metazoa</taxon>
        <taxon>Ecdysozoa</taxon>
        <taxon>Arthropoda</taxon>
        <taxon>Hexapoda</taxon>
        <taxon>Insecta</taxon>
        <taxon>Pterygota</taxon>
        <taxon>Neoptera</taxon>
        <taxon>Endopterygota</taxon>
        <taxon>Coleoptera</taxon>
        <taxon>Polyphaga</taxon>
        <taxon>Cucujiformia</taxon>
        <taxon>Curculionidae</taxon>
        <taxon>Dryophthorinae</taxon>
        <taxon>Rhynchophorus</taxon>
    </lineage>
</organism>
<gene>
    <name evidence="2" type="ORF">GWI33_010726</name>
</gene>
<accession>A0A834IBH0</accession>
<feature type="region of interest" description="Disordered" evidence="1">
    <location>
        <begin position="33"/>
        <end position="55"/>
    </location>
</feature>
<dbReference type="Proteomes" id="UP000625711">
    <property type="component" value="Unassembled WGS sequence"/>
</dbReference>